<comment type="caution">
    <text evidence="11">The sequence shown here is derived from an EMBL/GenBank/DDBJ whole genome shotgun (WGS) entry which is preliminary data.</text>
</comment>
<protein>
    <recommendedName>
        <fullName evidence="7">mitogen-activated protein kinase kinase</fullName>
        <ecNumber evidence="7">2.7.12.2</ecNumber>
    </recommendedName>
</protein>
<dbReference type="Gene3D" id="3.30.200.20">
    <property type="entry name" value="Phosphorylase Kinase, domain 1"/>
    <property type="match status" value="1"/>
</dbReference>
<feature type="domain" description="Protein kinase" evidence="10">
    <location>
        <begin position="186"/>
        <end position="446"/>
    </location>
</feature>
<proteinExistence type="inferred from homology"/>
<dbReference type="GO" id="GO:0005524">
    <property type="term" value="F:ATP binding"/>
    <property type="evidence" value="ECO:0007669"/>
    <property type="project" value="UniProtKB-UniRule"/>
</dbReference>
<evidence type="ECO:0000256" key="8">
    <source>
        <dbReference type="PROSITE-ProRule" id="PRU10141"/>
    </source>
</evidence>
<keyword evidence="5 8" id="KW-0067">ATP-binding</keyword>
<dbReference type="PROSITE" id="PS00108">
    <property type="entry name" value="PROTEIN_KINASE_ST"/>
    <property type="match status" value="1"/>
</dbReference>
<evidence type="ECO:0000313" key="11">
    <source>
        <dbReference type="EMBL" id="KAL3696987.1"/>
    </source>
</evidence>
<dbReference type="CDD" id="cd06623">
    <property type="entry name" value="PKc_MAPKK_plant_like"/>
    <property type="match status" value="1"/>
</dbReference>
<accession>A0ABD3I3J0</accession>
<dbReference type="InterPro" id="IPR011009">
    <property type="entry name" value="Kinase-like_dom_sf"/>
</dbReference>
<dbReference type="PROSITE" id="PS00107">
    <property type="entry name" value="PROTEIN_KINASE_ATP"/>
    <property type="match status" value="1"/>
</dbReference>
<dbReference type="PANTHER" id="PTHR48013:SF32">
    <property type="entry name" value="MITOGEN-ACTIVATED PROTEIN KINASE KINASE 2-LIKE"/>
    <property type="match status" value="1"/>
</dbReference>
<dbReference type="EC" id="2.7.12.2" evidence="7"/>
<dbReference type="Pfam" id="PF00069">
    <property type="entry name" value="Pkinase"/>
    <property type="match status" value="1"/>
</dbReference>
<evidence type="ECO:0000313" key="12">
    <source>
        <dbReference type="Proteomes" id="UP001633002"/>
    </source>
</evidence>
<keyword evidence="3 8" id="KW-0547">Nucleotide-binding</keyword>
<dbReference type="Proteomes" id="UP001633002">
    <property type="component" value="Unassembled WGS sequence"/>
</dbReference>
<evidence type="ECO:0000256" key="7">
    <source>
        <dbReference type="ARBA" id="ARBA00038999"/>
    </source>
</evidence>
<evidence type="ECO:0000256" key="9">
    <source>
        <dbReference type="RuleBase" id="RU000304"/>
    </source>
</evidence>
<dbReference type="PROSITE" id="PS50011">
    <property type="entry name" value="PROTEIN_KINASE_DOM"/>
    <property type="match status" value="1"/>
</dbReference>
<keyword evidence="4" id="KW-0418">Kinase</keyword>
<dbReference type="InterPro" id="IPR008271">
    <property type="entry name" value="Ser/Thr_kinase_AS"/>
</dbReference>
<dbReference type="GO" id="GO:0004674">
    <property type="term" value="F:protein serine/threonine kinase activity"/>
    <property type="evidence" value="ECO:0007669"/>
    <property type="project" value="UniProtKB-KW"/>
</dbReference>
<feature type="binding site" evidence="8">
    <location>
        <position position="215"/>
    </location>
    <ligand>
        <name>ATP</name>
        <dbReference type="ChEBI" id="CHEBI:30616"/>
    </ligand>
</feature>
<dbReference type="FunFam" id="1.10.510.10:FF:000285">
    <property type="entry name" value="Mitogen-activated protein kinase kinase 6"/>
    <property type="match status" value="1"/>
</dbReference>
<dbReference type="InterPro" id="IPR017441">
    <property type="entry name" value="Protein_kinase_ATP_BS"/>
</dbReference>
<name>A0ABD3I3J0_9MARC</name>
<dbReference type="PANTHER" id="PTHR48013">
    <property type="entry name" value="DUAL SPECIFICITY MITOGEN-ACTIVATED PROTEIN KINASE KINASE 5-RELATED"/>
    <property type="match status" value="1"/>
</dbReference>
<evidence type="ECO:0000256" key="4">
    <source>
        <dbReference type="ARBA" id="ARBA00022777"/>
    </source>
</evidence>
<keyword evidence="12" id="KW-1185">Reference proteome</keyword>
<gene>
    <name evidence="11" type="ORF">R1sor_011063</name>
</gene>
<evidence type="ECO:0000256" key="6">
    <source>
        <dbReference type="ARBA" id="ARBA00038035"/>
    </source>
</evidence>
<dbReference type="SMART" id="SM00220">
    <property type="entry name" value="S_TKc"/>
    <property type="match status" value="1"/>
</dbReference>
<dbReference type="AlphaFoldDB" id="A0ABD3I3J0"/>
<dbReference type="GO" id="GO:0004708">
    <property type="term" value="F:MAP kinase kinase activity"/>
    <property type="evidence" value="ECO:0007669"/>
    <property type="project" value="UniProtKB-EC"/>
</dbReference>
<sequence length="478" mass="52814">MSNCSCLCSAPTNSLENMTHSSGPDQSPIQGQVIESVIEGGKYSLRSQIQAVRILIDYRAGDLGREERETEAGTAYVHEESCVNFEESRRNDEEHTTPSGCSPTGNEHLRFFLTLAYSALFCVFYFSFGRDPSLRLGDVRFNPTASGTFQDGDMVLNRQGLRITSASTSEPTPTAASDGQMLLEDLEFVKVIGKGSSGSVQLVRHKWTNQIFALKVIQMNIQETVRRQIVQELKINQSAQCPYVVVYYDAFYNNGVISILLEYMDGGSLADIVKRVSQVPEPYLAGISKQVLQGLIYLHHNRHIIHRDIKPSNLLVNHNGDVKISDFGVSADLANSMGQRDTFVGTCTYMSPERISGSTYGFHSDIWSLGLTLLECALGRFPYQPPGNEEGWSNFYELLETIVEQPPPVAPADRFSPEFCSFIASCMQKDPLKRMKAVDLLEHPFLKKYESANASLASLIPVASPPSVGTTPGLPEGI</sequence>
<dbReference type="FunFam" id="3.30.200.20:FF:000265">
    <property type="entry name" value="Mitogen-activated protein kinase kinase 6"/>
    <property type="match status" value="1"/>
</dbReference>
<organism evidence="11 12">
    <name type="scientific">Riccia sorocarpa</name>
    <dbReference type="NCBI Taxonomy" id="122646"/>
    <lineage>
        <taxon>Eukaryota</taxon>
        <taxon>Viridiplantae</taxon>
        <taxon>Streptophyta</taxon>
        <taxon>Embryophyta</taxon>
        <taxon>Marchantiophyta</taxon>
        <taxon>Marchantiopsida</taxon>
        <taxon>Marchantiidae</taxon>
        <taxon>Marchantiales</taxon>
        <taxon>Ricciaceae</taxon>
        <taxon>Riccia</taxon>
    </lineage>
</organism>
<keyword evidence="1 9" id="KW-0723">Serine/threonine-protein kinase</keyword>
<dbReference type="InterPro" id="IPR000719">
    <property type="entry name" value="Prot_kinase_dom"/>
</dbReference>
<evidence type="ECO:0000256" key="1">
    <source>
        <dbReference type="ARBA" id="ARBA00022527"/>
    </source>
</evidence>
<reference evidence="11 12" key="1">
    <citation type="submission" date="2024-09" db="EMBL/GenBank/DDBJ databases">
        <title>Chromosome-scale assembly of Riccia sorocarpa.</title>
        <authorList>
            <person name="Paukszto L."/>
        </authorList>
    </citation>
    <scope>NUCLEOTIDE SEQUENCE [LARGE SCALE GENOMIC DNA]</scope>
    <source>
        <strain evidence="11">LP-2024</strain>
        <tissue evidence="11">Aerial parts of the thallus</tissue>
    </source>
</reference>
<comment type="similarity">
    <text evidence="6">Belongs to the protein kinase superfamily. STE Ser/Thr protein kinase family. MAP kinase kinase subfamily.</text>
</comment>
<dbReference type="EMBL" id="JBJQOH010000002">
    <property type="protein sequence ID" value="KAL3696987.1"/>
    <property type="molecule type" value="Genomic_DNA"/>
</dbReference>
<evidence type="ECO:0000256" key="3">
    <source>
        <dbReference type="ARBA" id="ARBA00022741"/>
    </source>
</evidence>
<dbReference type="SUPFAM" id="SSF56112">
    <property type="entry name" value="Protein kinase-like (PK-like)"/>
    <property type="match status" value="1"/>
</dbReference>
<evidence type="ECO:0000256" key="5">
    <source>
        <dbReference type="ARBA" id="ARBA00022840"/>
    </source>
</evidence>
<evidence type="ECO:0000256" key="2">
    <source>
        <dbReference type="ARBA" id="ARBA00022679"/>
    </source>
</evidence>
<dbReference type="Gene3D" id="1.10.510.10">
    <property type="entry name" value="Transferase(Phosphotransferase) domain 1"/>
    <property type="match status" value="1"/>
</dbReference>
<keyword evidence="2" id="KW-0808">Transferase</keyword>
<evidence type="ECO:0000259" key="10">
    <source>
        <dbReference type="PROSITE" id="PS50011"/>
    </source>
</evidence>